<name>A0A504JDS0_9FLAO</name>
<evidence type="ECO:0000313" key="2">
    <source>
        <dbReference type="Proteomes" id="UP000315540"/>
    </source>
</evidence>
<organism evidence="1 2">
    <name type="scientific">Aquimarina algicola</name>
    <dbReference type="NCBI Taxonomy" id="2589995"/>
    <lineage>
        <taxon>Bacteria</taxon>
        <taxon>Pseudomonadati</taxon>
        <taxon>Bacteroidota</taxon>
        <taxon>Flavobacteriia</taxon>
        <taxon>Flavobacteriales</taxon>
        <taxon>Flavobacteriaceae</taxon>
        <taxon>Aquimarina</taxon>
    </lineage>
</organism>
<dbReference type="EMBL" id="VFWZ01000001">
    <property type="protein sequence ID" value="TPN88967.1"/>
    <property type="molecule type" value="Genomic_DNA"/>
</dbReference>
<keyword evidence="2" id="KW-1185">Reference proteome</keyword>
<sequence>MLLISKKIVFFSISLLFSIWISHAQIEKSTSLRIDAESNLNTDKYSISGATLNSNLNADLPSISEPADLSKYGRQPKAFSMIDDNGLLQPHAKDTPKWFEKDKAFEEKFKSDQYFGDFKSGGSVVKLIYRDHQFVDGDIVRISVNDEVILSKVFLSSQFQGIEIDLIKGFNKIDITALNQGDSGPNTAAFQLYDEYGNLMTSNEWNLATGVKASMIVVKE</sequence>
<reference evidence="1 2" key="1">
    <citation type="submission" date="2019-06" db="EMBL/GenBank/DDBJ databases">
        <authorList>
            <person name="Meng X."/>
        </authorList>
    </citation>
    <scope>NUCLEOTIDE SEQUENCE [LARGE SCALE GENOMIC DNA]</scope>
    <source>
        <strain evidence="1 2">M625</strain>
    </source>
</reference>
<protein>
    <recommendedName>
        <fullName evidence="3">Secreted protein</fullName>
    </recommendedName>
</protein>
<accession>A0A504JDS0</accession>
<evidence type="ECO:0008006" key="3">
    <source>
        <dbReference type="Google" id="ProtNLM"/>
    </source>
</evidence>
<comment type="caution">
    <text evidence="1">The sequence shown here is derived from an EMBL/GenBank/DDBJ whole genome shotgun (WGS) entry which is preliminary data.</text>
</comment>
<dbReference type="RefSeq" id="WP_140589050.1">
    <property type="nucleotide sequence ID" value="NZ_VFWZ01000001.1"/>
</dbReference>
<dbReference type="AlphaFoldDB" id="A0A504JDS0"/>
<dbReference type="OrthoDB" id="1148517at2"/>
<proteinExistence type="predicted"/>
<evidence type="ECO:0000313" key="1">
    <source>
        <dbReference type="EMBL" id="TPN88967.1"/>
    </source>
</evidence>
<dbReference type="Proteomes" id="UP000315540">
    <property type="component" value="Unassembled WGS sequence"/>
</dbReference>
<gene>
    <name evidence="1" type="ORF">FHK87_01745</name>
</gene>